<keyword evidence="5 6" id="KW-0472">Membrane</keyword>
<feature type="transmembrane region" description="Helical" evidence="6">
    <location>
        <begin position="260"/>
        <end position="278"/>
    </location>
</feature>
<keyword evidence="2" id="KW-1003">Cell membrane</keyword>
<accession>A0AAE3TB01</accession>
<comment type="subcellular location">
    <subcellularLocation>
        <location evidence="1">Cell membrane</location>
        <topology evidence="1">Multi-pass membrane protein</topology>
    </subcellularLocation>
</comment>
<dbReference type="RefSeq" id="WP_321534564.1">
    <property type="nucleotide sequence ID" value="NZ_JARGDL010000001.1"/>
</dbReference>
<feature type="transmembrane region" description="Helical" evidence="6">
    <location>
        <begin position="14"/>
        <end position="32"/>
    </location>
</feature>
<comment type="caution">
    <text evidence="7">The sequence shown here is derived from an EMBL/GenBank/DDBJ whole genome shotgun (WGS) entry which is preliminary data.</text>
</comment>
<feature type="transmembrane region" description="Helical" evidence="6">
    <location>
        <begin position="44"/>
        <end position="65"/>
    </location>
</feature>
<proteinExistence type="predicted"/>
<feature type="transmembrane region" description="Helical" evidence="6">
    <location>
        <begin position="123"/>
        <end position="144"/>
    </location>
</feature>
<dbReference type="GO" id="GO:0005886">
    <property type="term" value="C:plasma membrane"/>
    <property type="evidence" value="ECO:0007669"/>
    <property type="project" value="UniProtKB-SubCell"/>
</dbReference>
<dbReference type="Proteomes" id="UP001221302">
    <property type="component" value="Unassembled WGS sequence"/>
</dbReference>
<evidence type="ECO:0000313" key="8">
    <source>
        <dbReference type="Proteomes" id="UP001221302"/>
    </source>
</evidence>
<evidence type="ECO:0000256" key="4">
    <source>
        <dbReference type="ARBA" id="ARBA00022989"/>
    </source>
</evidence>
<evidence type="ECO:0000256" key="6">
    <source>
        <dbReference type="SAM" id="Phobius"/>
    </source>
</evidence>
<keyword evidence="4 6" id="KW-1133">Transmembrane helix</keyword>
<feature type="transmembrane region" description="Helical" evidence="6">
    <location>
        <begin position="164"/>
        <end position="182"/>
    </location>
</feature>
<dbReference type="InterPro" id="IPR022791">
    <property type="entry name" value="L-PG_synthase/AglD"/>
</dbReference>
<dbReference type="Pfam" id="PF03706">
    <property type="entry name" value="LPG_synthase_TM"/>
    <property type="match status" value="1"/>
</dbReference>
<protein>
    <submittedName>
        <fullName evidence="7">Lysylphosphatidylglycerol synthase transmembrane domain-containing protein</fullName>
    </submittedName>
</protein>
<dbReference type="NCBIfam" id="TIGR00374">
    <property type="entry name" value="flippase-like domain"/>
    <property type="match status" value="1"/>
</dbReference>
<gene>
    <name evidence="7" type="ORF">P0M35_01425</name>
</gene>
<evidence type="ECO:0000313" key="7">
    <source>
        <dbReference type="EMBL" id="MDF1610798.1"/>
    </source>
</evidence>
<dbReference type="AlphaFoldDB" id="A0AAE3TB01"/>
<reference evidence="7" key="1">
    <citation type="submission" date="2023-03" db="EMBL/GenBank/DDBJ databases">
        <title>Stygiobacter electus gen. nov., sp. nov., facultatively anaerobic thermotolerant bacterium of the class Ignavibacteria from a well of Yessentuki mineral water deposit.</title>
        <authorList>
            <person name="Podosokorskaya O.A."/>
            <person name="Elcheninov A.G."/>
            <person name="Petrova N.F."/>
            <person name="Zavarzina D.G."/>
            <person name="Kublanov I.V."/>
            <person name="Merkel A.Y."/>
        </authorList>
    </citation>
    <scope>NUCLEOTIDE SEQUENCE</scope>
    <source>
        <strain evidence="7">09-Me</strain>
    </source>
</reference>
<sequence>MTSDKINNNQLTKFVSLFFTLLLTVVFLFIAFRNVDLKKSLQLISQTSLVGVLFYLVVFFISHFARAIRWKYMLLSIKKDVSLNHLFGSVMVSYGVSCIIPRAGEIYRALFLGKWENISRSTVLGTIVVERIIDITIFAFASLVSVSLYTGNLYKEITWLKTSLIIGFAFIFFTIVFLIILIQNQERFRKWIIFFSNKISPKLANKLNMLFDTLIEGFSSIKKSKHFIAVILWSFIIIFLYALNTYVGFYMFDMHDQKDINFISAWIFMTISSFGVLIPTPGGTGSYHAIAIFVLTRIYHFSYDVGAAYAILTHFLSYFAFVTSTLLIIYFFNRQRNNKGLPKENFISVFKD</sequence>
<evidence type="ECO:0000256" key="3">
    <source>
        <dbReference type="ARBA" id="ARBA00022692"/>
    </source>
</evidence>
<evidence type="ECO:0000256" key="2">
    <source>
        <dbReference type="ARBA" id="ARBA00022475"/>
    </source>
</evidence>
<name>A0AAE3TB01_9BACT</name>
<keyword evidence="3 6" id="KW-0812">Transmembrane</keyword>
<evidence type="ECO:0000256" key="1">
    <source>
        <dbReference type="ARBA" id="ARBA00004651"/>
    </source>
</evidence>
<evidence type="ECO:0000256" key="5">
    <source>
        <dbReference type="ARBA" id="ARBA00023136"/>
    </source>
</evidence>
<dbReference type="EMBL" id="JARGDL010000001">
    <property type="protein sequence ID" value="MDF1610798.1"/>
    <property type="molecule type" value="Genomic_DNA"/>
</dbReference>
<dbReference type="PANTHER" id="PTHR39087:SF2">
    <property type="entry name" value="UPF0104 MEMBRANE PROTEIN MJ1595"/>
    <property type="match status" value="1"/>
</dbReference>
<feature type="transmembrane region" description="Helical" evidence="6">
    <location>
        <begin position="85"/>
        <end position="103"/>
    </location>
</feature>
<organism evidence="7 8">
    <name type="scientific">Stygiobacter electus</name>
    <dbReference type="NCBI Taxonomy" id="3032292"/>
    <lineage>
        <taxon>Bacteria</taxon>
        <taxon>Pseudomonadati</taxon>
        <taxon>Ignavibacteriota</taxon>
        <taxon>Ignavibacteria</taxon>
        <taxon>Ignavibacteriales</taxon>
        <taxon>Melioribacteraceae</taxon>
        <taxon>Stygiobacter</taxon>
    </lineage>
</organism>
<dbReference type="PANTHER" id="PTHR39087">
    <property type="entry name" value="UPF0104 MEMBRANE PROTEIN MJ1595"/>
    <property type="match status" value="1"/>
</dbReference>
<keyword evidence="8" id="KW-1185">Reference proteome</keyword>
<feature type="transmembrane region" description="Helical" evidence="6">
    <location>
        <begin position="308"/>
        <end position="332"/>
    </location>
</feature>
<feature type="transmembrane region" description="Helical" evidence="6">
    <location>
        <begin position="227"/>
        <end position="248"/>
    </location>
</feature>